<feature type="transmembrane region" description="Helical" evidence="8">
    <location>
        <begin position="176"/>
        <end position="197"/>
    </location>
</feature>
<evidence type="ECO:0000256" key="2">
    <source>
        <dbReference type="ARBA" id="ARBA00007651"/>
    </source>
</evidence>
<dbReference type="AlphaFoldDB" id="A0A4S8K5H4"/>
<feature type="transmembrane region" description="Helical" evidence="8">
    <location>
        <begin position="96"/>
        <end position="115"/>
    </location>
</feature>
<dbReference type="Proteomes" id="UP000317650">
    <property type="component" value="Chromosome 8"/>
</dbReference>
<protein>
    <recommendedName>
        <fullName evidence="8">CASP-like protein</fullName>
    </recommendedName>
</protein>
<evidence type="ECO:0000259" key="10">
    <source>
        <dbReference type="Pfam" id="PF04535"/>
    </source>
</evidence>
<comment type="similarity">
    <text evidence="2 8">Belongs to the Casparian strip membrane proteins (CASP) family.</text>
</comment>
<sequence length="205" mass="22245">MAADADGDEPTPTAPAADPDLEKAAPGAAAHPSAPAADEGGTVVRTVLARWRREDLLERSILVLRALVLFFSLLAAVIVASNKHGDWKDFDLYQEYRYLLGISLLAFLYSMAQLWRQARRFSTGKDLVPRNYSGIVDFAGDQVTAYLLISALSAAIPLTNRMREGSDNIFTDSSCASISMAFFAFVSSALSALISGFKLSKQTYI</sequence>
<dbReference type="Pfam" id="PF04535">
    <property type="entry name" value="CASP_dom"/>
    <property type="match status" value="1"/>
</dbReference>
<keyword evidence="6 8" id="KW-1133">Transmembrane helix</keyword>
<evidence type="ECO:0000313" key="12">
    <source>
        <dbReference type="Proteomes" id="UP000317650"/>
    </source>
</evidence>
<dbReference type="GO" id="GO:0005886">
    <property type="term" value="C:plasma membrane"/>
    <property type="evidence" value="ECO:0007669"/>
    <property type="project" value="UniProtKB-SubCell"/>
</dbReference>
<feature type="transmembrane region" description="Helical" evidence="8">
    <location>
        <begin position="135"/>
        <end position="156"/>
    </location>
</feature>
<evidence type="ECO:0000313" key="11">
    <source>
        <dbReference type="EMBL" id="THU70114.1"/>
    </source>
</evidence>
<keyword evidence="5 8" id="KW-0812">Transmembrane</keyword>
<comment type="subcellular location">
    <subcellularLocation>
        <location evidence="1 8">Cell membrane</location>
        <topology evidence="1 8">Multi-pass membrane protein</topology>
    </subcellularLocation>
</comment>
<evidence type="ECO:0000256" key="6">
    <source>
        <dbReference type="ARBA" id="ARBA00022989"/>
    </source>
</evidence>
<comment type="subunit">
    <text evidence="3 8">Homodimer and heterodimers.</text>
</comment>
<feature type="region of interest" description="Disordered" evidence="9">
    <location>
        <begin position="1"/>
        <end position="38"/>
    </location>
</feature>
<keyword evidence="7 8" id="KW-0472">Membrane</keyword>
<accession>A0A4S8K5H4</accession>
<evidence type="ECO:0000256" key="7">
    <source>
        <dbReference type="ARBA" id="ARBA00023136"/>
    </source>
</evidence>
<feature type="transmembrane region" description="Helical" evidence="8">
    <location>
        <begin position="62"/>
        <end position="81"/>
    </location>
</feature>
<proteinExistence type="inferred from homology"/>
<evidence type="ECO:0000256" key="5">
    <source>
        <dbReference type="ARBA" id="ARBA00022692"/>
    </source>
</evidence>
<keyword evidence="4 8" id="KW-1003">Cell membrane</keyword>
<keyword evidence="12" id="KW-1185">Reference proteome</keyword>
<evidence type="ECO:0000256" key="8">
    <source>
        <dbReference type="RuleBase" id="RU361233"/>
    </source>
</evidence>
<dbReference type="PANTHER" id="PTHR33573">
    <property type="entry name" value="CASP-LIKE PROTEIN 4A4"/>
    <property type="match status" value="1"/>
</dbReference>
<organism evidence="11 12">
    <name type="scientific">Musa balbisiana</name>
    <name type="common">Banana</name>
    <dbReference type="NCBI Taxonomy" id="52838"/>
    <lineage>
        <taxon>Eukaryota</taxon>
        <taxon>Viridiplantae</taxon>
        <taxon>Streptophyta</taxon>
        <taxon>Embryophyta</taxon>
        <taxon>Tracheophyta</taxon>
        <taxon>Spermatophyta</taxon>
        <taxon>Magnoliopsida</taxon>
        <taxon>Liliopsida</taxon>
        <taxon>Zingiberales</taxon>
        <taxon>Musaceae</taxon>
        <taxon>Musa</taxon>
    </lineage>
</organism>
<gene>
    <name evidence="11" type="ORF">C4D60_Mb08t21640</name>
</gene>
<dbReference type="InterPro" id="IPR006702">
    <property type="entry name" value="CASP_dom"/>
</dbReference>
<feature type="compositionally biased region" description="Low complexity" evidence="9">
    <location>
        <begin position="10"/>
        <end position="37"/>
    </location>
</feature>
<dbReference type="EMBL" id="PYDT01000002">
    <property type="protein sequence ID" value="THU70114.1"/>
    <property type="molecule type" value="Genomic_DNA"/>
</dbReference>
<feature type="domain" description="Casparian strip membrane protein" evidence="10">
    <location>
        <begin position="57"/>
        <end position="186"/>
    </location>
</feature>
<evidence type="ECO:0000256" key="4">
    <source>
        <dbReference type="ARBA" id="ARBA00022475"/>
    </source>
</evidence>
<name>A0A4S8K5H4_MUSBA</name>
<comment type="caution">
    <text evidence="11">The sequence shown here is derived from an EMBL/GenBank/DDBJ whole genome shotgun (WGS) entry which is preliminary data.</text>
</comment>
<evidence type="ECO:0000256" key="1">
    <source>
        <dbReference type="ARBA" id="ARBA00004651"/>
    </source>
</evidence>
<dbReference type="PANTHER" id="PTHR33573:SF57">
    <property type="entry name" value="CASP-LIKE PROTEIN 4B1"/>
    <property type="match status" value="1"/>
</dbReference>
<evidence type="ECO:0000256" key="9">
    <source>
        <dbReference type="SAM" id="MobiDB-lite"/>
    </source>
</evidence>
<evidence type="ECO:0000256" key="3">
    <source>
        <dbReference type="ARBA" id="ARBA00011489"/>
    </source>
</evidence>
<reference evidence="11 12" key="1">
    <citation type="journal article" date="2019" name="Nat. Plants">
        <title>Genome sequencing of Musa balbisiana reveals subgenome evolution and function divergence in polyploid bananas.</title>
        <authorList>
            <person name="Yao X."/>
        </authorList>
    </citation>
    <scope>NUCLEOTIDE SEQUENCE [LARGE SCALE GENOMIC DNA]</scope>
    <source>
        <strain evidence="12">cv. DH-PKW</strain>
        <tissue evidence="11">Leaves</tissue>
    </source>
</reference>